<sequence>MYTTTFCPVAGLNICCSYDKELIAQTAALAIESLVLWVLTLMEEVIHQSTTAAQSAFHAGQSTAIDTAFHLLSSIHKAATTTGTTLQTHTQLISTNLSRRMTHQVKALQAAIATCITQPFTHQVTQFLQPIRVFLYSPPTDHS</sequence>
<gene>
    <name evidence="1" type="ordered locus">Cyan7425_4113</name>
</gene>
<dbReference type="KEGG" id="cyn:Cyan7425_4113"/>
<evidence type="ECO:0000313" key="1">
    <source>
        <dbReference type="EMBL" id="ACL46427.1"/>
    </source>
</evidence>
<organism evidence="1">
    <name type="scientific">Cyanothece sp. (strain PCC 7425 / ATCC 29141)</name>
    <dbReference type="NCBI Taxonomy" id="395961"/>
    <lineage>
        <taxon>Bacteria</taxon>
        <taxon>Bacillati</taxon>
        <taxon>Cyanobacteriota</taxon>
        <taxon>Cyanophyceae</taxon>
        <taxon>Gomontiellales</taxon>
        <taxon>Cyanothecaceae</taxon>
        <taxon>Cyanothece</taxon>
    </lineage>
</organism>
<accession>B8HWK1</accession>
<name>B8HWK1_CYAP4</name>
<protein>
    <submittedName>
        <fullName evidence="1">Uncharacterized protein</fullName>
    </submittedName>
</protein>
<dbReference type="EMBL" id="CP001344">
    <property type="protein sequence ID" value="ACL46427.1"/>
    <property type="molecule type" value="Genomic_DNA"/>
</dbReference>
<dbReference type="HOGENOM" id="CLU_1802929_0_0_3"/>
<reference evidence="1" key="1">
    <citation type="submission" date="2009-01" db="EMBL/GenBank/DDBJ databases">
        <title>Complete sequence of chromosome Cyanothece sp. PCC 7425.</title>
        <authorList>
            <consortium name="US DOE Joint Genome Institute"/>
            <person name="Lucas S."/>
            <person name="Copeland A."/>
            <person name="Lapidus A."/>
            <person name="Glavina del Rio T."/>
            <person name="Dalin E."/>
            <person name="Tice H."/>
            <person name="Bruce D."/>
            <person name="Goodwin L."/>
            <person name="Pitluck S."/>
            <person name="Sims D."/>
            <person name="Meineke L."/>
            <person name="Brettin T."/>
            <person name="Detter J.C."/>
            <person name="Han C."/>
            <person name="Larimer F."/>
            <person name="Land M."/>
            <person name="Hauser L."/>
            <person name="Kyrpides N."/>
            <person name="Ovchinnikova G."/>
            <person name="Liberton M."/>
            <person name="Stoeckel J."/>
            <person name="Banerjee A."/>
            <person name="Singh A."/>
            <person name="Page L."/>
            <person name="Sato H."/>
            <person name="Zhao L."/>
            <person name="Sherman L."/>
            <person name="Pakrasi H."/>
            <person name="Richardson P."/>
        </authorList>
    </citation>
    <scope>NUCLEOTIDE SEQUENCE</scope>
    <source>
        <strain evidence="1">PCC 7425</strain>
    </source>
</reference>
<dbReference type="AlphaFoldDB" id="B8HWK1"/>
<proteinExistence type="predicted"/>